<dbReference type="Proteomes" id="UP001302126">
    <property type="component" value="Unassembled WGS sequence"/>
</dbReference>
<feature type="compositionally biased region" description="Low complexity" evidence="1">
    <location>
        <begin position="237"/>
        <end position="248"/>
    </location>
</feature>
<protein>
    <submittedName>
        <fullName evidence="3">DnaJ-related protein rsp1</fullName>
    </submittedName>
</protein>
<feature type="region of interest" description="Disordered" evidence="1">
    <location>
        <begin position="394"/>
        <end position="553"/>
    </location>
</feature>
<evidence type="ECO:0000313" key="3">
    <source>
        <dbReference type="EMBL" id="KAK4185941.1"/>
    </source>
</evidence>
<reference evidence="3" key="1">
    <citation type="journal article" date="2023" name="Mol. Phylogenet. Evol.">
        <title>Genome-scale phylogeny and comparative genomics of the fungal order Sordariales.</title>
        <authorList>
            <person name="Hensen N."/>
            <person name="Bonometti L."/>
            <person name="Westerberg I."/>
            <person name="Brannstrom I.O."/>
            <person name="Guillou S."/>
            <person name="Cros-Aarteil S."/>
            <person name="Calhoun S."/>
            <person name="Haridas S."/>
            <person name="Kuo A."/>
            <person name="Mondo S."/>
            <person name="Pangilinan J."/>
            <person name="Riley R."/>
            <person name="LaButti K."/>
            <person name="Andreopoulos B."/>
            <person name="Lipzen A."/>
            <person name="Chen C."/>
            <person name="Yan M."/>
            <person name="Daum C."/>
            <person name="Ng V."/>
            <person name="Clum A."/>
            <person name="Steindorff A."/>
            <person name="Ohm R.A."/>
            <person name="Martin F."/>
            <person name="Silar P."/>
            <person name="Natvig D.O."/>
            <person name="Lalanne C."/>
            <person name="Gautier V."/>
            <person name="Ament-Velasquez S.L."/>
            <person name="Kruys A."/>
            <person name="Hutchinson M.I."/>
            <person name="Powell A.J."/>
            <person name="Barry K."/>
            <person name="Miller A.N."/>
            <person name="Grigoriev I.V."/>
            <person name="Debuchy R."/>
            <person name="Gladieux P."/>
            <person name="Hiltunen Thoren M."/>
            <person name="Johannesson H."/>
        </authorList>
    </citation>
    <scope>NUCLEOTIDE SEQUENCE</scope>
    <source>
        <strain evidence="3">PSN309</strain>
    </source>
</reference>
<dbReference type="InterPro" id="IPR036869">
    <property type="entry name" value="J_dom_sf"/>
</dbReference>
<reference evidence="3" key="2">
    <citation type="submission" date="2023-05" db="EMBL/GenBank/DDBJ databases">
        <authorList>
            <consortium name="Lawrence Berkeley National Laboratory"/>
            <person name="Steindorff A."/>
            <person name="Hensen N."/>
            <person name="Bonometti L."/>
            <person name="Westerberg I."/>
            <person name="Brannstrom I.O."/>
            <person name="Guillou S."/>
            <person name="Cros-Aarteil S."/>
            <person name="Calhoun S."/>
            <person name="Haridas S."/>
            <person name="Kuo A."/>
            <person name="Mondo S."/>
            <person name="Pangilinan J."/>
            <person name="Riley R."/>
            <person name="Labutti K."/>
            <person name="Andreopoulos B."/>
            <person name="Lipzen A."/>
            <person name="Chen C."/>
            <person name="Yanf M."/>
            <person name="Daum C."/>
            <person name="Ng V."/>
            <person name="Clum A."/>
            <person name="Ohm R."/>
            <person name="Martin F."/>
            <person name="Silar P."/>
            <person name="Natvig D."/>
            <person name="Lalanne C."/>
            <person name="Gautier V."/>
            <person name="Ament-Velasquez S.L."/>
            <person name="Kruys A."/>
            <person name="Hutchinson M.I."/>
            <person name="Powell A.J."/>
            <person name="Barry K."/>
            <person name="Miller A.N."/>
            <person name="Grigoriev I.V."/>
            <person name="Debuchy R."/>
            <person name="Gladieux P."/>
            <person name="Thoren M.H."/>
            <person name="Johannesson H."/>
        </authorList>
    </citation>
    <scope>NUCLEOTIDE SEQUENCE</scope>
    <source>
        <strain evidence="3">PSN309</strain>
    </source>
</reference>
<dbReference type="CDD" id="cd06257">
    <property type="entry name" value="DnaJ"/>
    <property type="match status" value="1"/>
</dbReference>
<dbReference type="PROSITE" id="PS50076">
    <property type="entry name" value="DNAJ_2"/>
    <property type="match status" value="1"/>
</dbReference>
<accession>A0AAN6WR57</accession>
<feature type="compositionally biased region" description="Low complexity" evidence="1">
    <location>
        <begin position="394"/>
        <end position="416"/>
    </location>
</feature>
<dbReference type="GO" id="GO:0005737">
    <property type="term" value="C:cytoplasm"/>
    <property type="evidence" value="ECO:0007669"/>
    <property type="project" value="TreeGrafter"/>
</dbReference>
<feature type="compositionally biased region" description="Low complexity" evidence="1">
    <location>
        <begin position="735"/>
        <end position="748"/>
    </location>
</feature>
<evidence type="ECO:0000256" key="1">
    <source>
        <dbReference type="SAM" id="MobiDB-lite"/>
    </source>
</evidence>
<dbReference type="InterPro" id="IPR018253">
    <property type="entry name" value="DnaJ_domain_CS"/>
</dbReference>
<sequence>MGVKVDMSRDYYADLEVTQGADIAEIKKQFKKLALKYHPDRNPGKEDEAKDKFILIQAAHEVLTNAEAKSSYDAKRRNASRYGGASGVTGNPWMNTARDVNNKYGAPPQRRPPMPPRPAQTTTTGASSRYQGWGQGKQTPKSKTETFRAQSEAWERARASSTQNTAQNTPRPAKPARDVPPSPTPRTAAQARRAEAAFGATRRTGFQPSSPMPGDEPPVRSHNYNNTYTTSGGGASGSAYTTANAGSTPAPKARPQSEYIDPLTAQFRDAHLDNRQRTPYASHTGEKTNPFEPLNNVNRAKSMRDGGKPVPAPQPMPPPRQRSASVGSDSVKRSTTDPYPSQTTQRPQPQSKASARYSPRFNQTPPQQPDSAPATSAGFATAAGFGAAAAAGAAAGAAFAAGNSSASSVSSSANATVDGGASAQAKTGPKVYGAPLYSSSPFSMFSSQKPRAAQSTSSAPAVPKTRSFFPWGQDPVATPSGEQDNASPGLNSFKRGLQSQLDVLLSAKERSHKRPFLPEDRNRDANATDPASFAVPDDDPSSPAQQARFARHSADNINTQFVSEDKAKFEFSAGAESPTRDDPFMRARQRHRGRQSPLRNEFTSSQDRFTPAAAQQPPPVPPKVSAFDPKEWEETIKSNIFEPKPPTRTSVSPTRPIRPIKKPRPVRMTAGSAGMVDEEDSTSGEDKPKAAEAPGSNGGRSPNAMDVDPPQPETPIHPHEPRNIPVEPTKPEWRAGNVGPNVPGGAPLNPKPASGFKMPAVNPNTVGSEDTEEFMKPNLFSEFKNVAPFADKPAGLGSFADLSSNLPFQSQPSLKIPIPQAKPQPLTCPPVPQPPKPPVALMIPSGKVGSSAWNQYAKEFEAYLKAFSDWNKQLTDHFQGRQQHLESQGFSWVNATGDSGYANYLNALEQDKPLRQKWMTAMNAHELAFKEFQQLRWGLLRER</sequence>
<dbReference type="EMBL" id="MU864436">
    <property type="protein sequence ID" value="KAK4185941.1"/>
    <property type="molecule type" value="Genomic_DNA"/>
</dbReference>
<dbReference type="Gene3D" id="1.10.287.110">
    <property type="entry name" value="DnaJ domain"/>
    <property type="match status" value="1"/>
</dbReference>
<dbReference type="AlphaFoldDB" id="A0AAN6WR57"/>
<feature type="compositionally biased region" description="Pro residues" evidence="1">
    <location>
        <begin position="310"/>
        <end position="320"/>
    </location>
</feature>
<dbReference type="PANTHER" id="PTHR44029:SF1">
    <property type="entry name" value="DNAJ HOMOLOG SUBFAMILY C MEMBER 21"/>
    <property type="match status" value="1"/>
</dbReference>
<dbReference type="Pfam" id="PF00226">
    <property type="entry name" value="DnaJ"/>
    <property type="match status" value="1"/>
</dbReference>
<dbReference type="SMART" id="SM00271">
    <property type="entry name" value="DnaJ"/>
    <property type="match status" value="1"/>
</dbReference>
<comment type="caution">
    <text evidence="3">The sequence shown here is derived from an EMBL/GenBank/DDBJ whole genome shotgun (WGS) entry which is preliminary data.</text>
</comment>
<feature type="compositionally biased region" description="Low complexity" evidence="1">
    <location>
        <begin position="438"/>
        <end position="447"/>
    </location>
</feature>
<feature type="compositionally biased region" description="Polar residues" evidence="1">
    <location>
        <begin position="597"/>
        <end position="608"/>
    </location>
</feature>
<keyword evidence="4" id="KW-1185">Reference proteome</keyword>
<feature type="compositionally biased region" description="Pro residues" evidence="1">
    <location>
        <begin position="109"/>
        <end position="118"/>
    </location>
</feature>
<feature type="domain" description="J" evidence="2">
    <location>
        <begin position="10"/>
        <end position="76"/>
    </location>
</feature>
<feature type="region of interest" description="Disordered" evidence="1">
    <location>
        <begin position="73"/>
        <end position="377"/>
    </location>
</feature>
<feature type="compositionally biased region" description="Low complexity" evidence="1">
    <location>
        <begin position="185"/>
        <end position="204"/>
    </location>
</feature>
<gene>
    <name evidence="3" type="ORF">QBC35DRAFT_288995</name>
</gene>
<evidence type="ECO:0000259" key="2">
    <source>
        <dbReference type="PROSITE" id="PS50076"/>
    </source>
</evidence>
<dbReference type="PROSITE" id="PS00636">
    <property type="entry name" value="DNAJ_1"/>
    <property type="match status" value="1"/>
</dbReference>
<feature type="compositionally biased region" description="Polar residues" evidence="1">
    <location>
        <begin position="125"/>
        <end position="141"/>
    </location>
</feature>
<dbReference type="PANTHER" id="PTHR44029">
    <property type="entry name" value="DNAJ HOMOLOG SUBFAMILY C MEMBER 21"/>
    <property type="match status" value="1"/>
</dbReference>
<feature type="region of interest" description="Disordered" evidence="1">
    <location>
        <begin position="570"/>
        <end position="750"/>
    </location>
</feature>
<feature type="compositionally biased region" description="Polar residues" evidence="1">
    <location>
        <begin position="159"/>
        <end position="170"/>
    </location>
</feature>
<feature type="compositionally biased region" description="Low complexity" evidence="1">
    <location>
        <begin position="647"/>
        <end position="657"/>
    </location>
</feature>
<dbReference type="PRINTS" id="PR00625">
    <property type="entry name" value="JDOMAIN"/>
</dbReference>
<proteinExistence type="predicted"/>
<evidence type="ECO:0000313" key="4">
    <source>
        <dbReference type="Proteomes" id="UP001302126"/>
    </source>
</evidence>
<dbReference type="SUPFAM" id="SSF46565">
    <property type="entry name" value="Chaperone J-domain"/>
    <property type="match status" value="1"/>
</dbReference>
<organism evidence="3 4">
    <name type="scientific">Podospora australis</name>
    <dbReference type="NCBI Taxonomy" id="1536484"/>
    <lineage>
        <taxon>Eukaryota</taxon>
        <taxon>Fungi</taxon>
        <taxon>Dikarya</taxon>
        <taxon>Ascomycota</taxon>
        <taxon>Pezizomycotina</taxon>
        <taxon>Sordariomycetes</taxon>
        <taxon>Sordariomycetidae</taxon>
        <taxon>Sordariales</taxon>
        <taxon>Podosporaceae</taxon>
        <taxon>Podospora</taxon>
    </lineage>
</organism>
<dbReference type="InterPro" id="IPR051964">
    <property type="entry name" value="Chaperone_stress_response"/>
</dbReference>
<feature type="compositionally biased region" description="Polar residues" evidence="1">
    <location>
        <begin position="480"/>
        <end position="490"/>
    </location>
</feature>
<dbReference type="InterPro" id="IPR001623">
    <property type="entry name" value="DnaJ_domain"/>
</dbReference>
<feature type="compositionally biased region" description="Basic and acidic residues" evidence="1">
    <location>
        <begin position="516"/>
        <end position="526"/>
    </location>
</feature>
<name>A0AAN6WR57_9PEZI</name>
<feature type="compositionally biased region" description="Low complexity" evidence="1">
    <location>
        <begin position="338"/>
        <end position="351"/>
    </location>
</feature>